<sequence>IWCVEDDRAPVLGGAAVGGVCWRHQVRCQRMLLVYTRGEAVFMKALCGRFNDFPMEVQESLYQMFMSNHRFTRRSDEARSRFVWTTTARSSFKHLLYNVRKNAEKVC</sequence>
<dbReference type="EMBL" id="NMUH01006568">
    <property type="protein sequence ID" value="MQM15549.1"/>
    <property type="molecule type" value="Genomic_DNA"/>
</dbReference>
<dbReference type="OrthoDB" id="1434681at2759"/>
<comment type="caution">
    <text evidence="1">The sequence shown here is derived from an EMBL/GenBank/DDBJ whole genome shotgun (WGS) entry which is preliminary data.</text>
</comment>
<keyword evidence="2" id="KW-1185">Reference proteome</keyword>
<dbReference type="AlphaFoldDB" id="A0A843X8A0"/>
<name>A0A843X8A0_COLES</name>
<proteinExistence type="predicted"/>
<evidence type="ECO:0000313" key="1">
    <source>
        <dbReference type="EMBL" id="MQM15549.1"/>
    </source>
</evidence>
<accession>A0A843X8A0</accession>
<evidence type="ECO:0000313" key="2">
    <source>
        <dbReference type="Proteomes" id="UP000652761"/>
    </source>
</evidence>
<gene>
    <name evidence="1" type="ORF">Taro_048494</name>
</gene>
<organism evidence="1 2">
    <name type="scientific">Colocasia esculenta</name>
    <name type="common">Wild taro</name>
    <name type="synonym">Arum esculentum</name>
    <dbReference type="NCBI Taxonomy" id="4460"/>
    <lineage>
        <taxon>Eukaryota</taxon>
        <taxon>Viridiplantae</taxon>
        <taxon>Streptophyta</taxon>
        <taxon>Embryophyta</taxon>
        <taxon>Tracheophyta</taxon>
        <taxon>Spermatophyta</taxon>
        <taxon>Magnoliopsida</taxon>
        <taxon>Liliopsida</taxon>
        <taxon>Araceae</taxon>
        <taxon>Aroideae</taxon>
        <taxon>Colocasieae</taxon>
        <taxon>Colocasia</taxon>
    </lineage>
</organism>
<protein>
    <submittedName>
        <fullName evidence="1">Uncharacterized protein</fullName>
    </submittedName>
</protein>
<feature type="non-terminal residue" evidence="1">
    <location>
        <position position="1"/>
    </location>
</feature>
<dbReference type="Proteomes" id="UP000652761">
    <property type="component" value="Unassembled WGS sequence"/>
</dbReference>
<reference evidence="1" key="1">
    <citation type="submission" date="2017-07" db="EMBL/GenBank/DDBJ databases">
        <title>Taro Niue Genome Assembly and Annotation.</title>
        <authorList>
            <person name="Atibalentja N."/>
            <person name="Keating K."/>
            <person name="Fields C.J."/>
        </authorList>
    </citation>
    <scope>NUCLEOTIDE SEQUENCE</scope>
    <source>
        <strain evidence="1">Niue_2</strain>
        <tissue evidence="1">Leaf</tissue>
    </source>
</reference>